<evidence type="ECO:0000256" key="6">
    <source>
        <dbReference type="SAM" id="Phobius"/>
    </source>
</evidence>
<evidence type="ECO:0000256" key="4">
    <source>
        <dbReference type="ARBA" id="ARBA00022723"/>
    </source>
</evidence>
<dbReference type="SUPFAM" id="SSF48264">
    <property type="entry name" value="Cytochrome P450"/>
    <property type="match status" value="1"/>
</dbReference>
<sequence>MTLPAIRLSEMGTAQQLLTFIFASAVFCLTVRSIWRLYFHPLSKYPGPKIAAISDVWYAYHSLSGRWPWAVEDALKNYVCRGDVVRIAPNELVFVTPQALADLYGSHNKNLELFPKTQINNHGNDEHGGIIWEWDPVRHRKVAKQLSPAFSGRALRAKEPTLHRYIDLFVERMKALGGGAHGVSLPTWINWLCVDISADMAYNRQMDASKDSKSTTPTTFSGKY</sequence>
<reference evidence="7 8" key="1">
    <citation type="submission" date="2018-06" db="EMBL/GenBank/DDBJ databases">
        <title>Complete Genomes of Monosporascus.</title>
        <authorList>
            <person name="Robinson A.J."/>
            <person name="Natvig D.O."/>
        </authorList>
    </citation>
    <scope>NUCLEOTIDE SEQUENCE [LARGE SCALE GENOMIC DNA]</scope>
    <source>
        <strain evidence="7 8">CBS 110550</strain>
    </source>
</reference>
<protein>
    <recommendedName>
        <fullName evidence="9">Cytochrome P450</fullName>
    </recommendedName>
</protein>
<organism evidence="7 8">
    <name type="scientific">Monosporascus ibericus</name>
    <dbReference type="NCBI Taxonomy" id="155417"/>
    <lineage>
        <taxon>Eukaryota</taxon>
        <taxon>Fungi</taxon>
        <taxon>Dikarya</taxon>
        <taxon>Ascomycota</taxon>
        <taxon>Pezizomycotina</taxon>
        <taxon>Sordariomycetes</taxon>
        <taxon>Xylariomycetidae</taxon>
        <taxon>Xylariales</taxon>
        <taxon>Xylariales incertae sedis</taxon>
        <taxon>Monosporascus</taxon>
    </lineage>
</organism>
<dbReference type="GO" id="GO:0020037">
    <property type="term" value="F:heme binding"/>
    <property type="evidence" value="ECO:0007669"/>
    <property type="project" value="InterPro"/>
</dbReference>
<evidence type="ECO:0000256" key="1">
    <source>
        <dbReference type="ARBA" id="ARBA00001971"/>
    </source>
</evidence>
<keyword evidence="5" id="KW-0408">Iron</keyword>
<keyword evidence="3" id="KW-0349">Heme</keyword>
<keyword evidence="6" id="KW-1133">Transmembrane helix</keyword>
<dbReference type="GO" id="GO:0004497">
    <property type="term" value="F:monooxygenase activity"/>
    <property type="evidence" value="ECO:0007669"/>
    <property type="project" value="InterPro"/>
</dbReference>
<dbReference type="Gene3D" id="1.10.630.10">
    <property type="entry name" value="Cytochrome P450"/>
    <property type="match status" value="1"/>
</dbReference>
<evidence type="ECO:0000256" key="2">
    <source>
        <dbReference type="ARBA" id="ARBA00010617"/>
    </source>
</evidence>
<comment type="cofactor">
    <cofactor evidence="1">
        <name>heme</name>
        <dbReference type="ChEBI" id="CHEBI:30413"/>
    </cofactor>
</comment>
<dbReference type="AlphaFoldDB" id="A0A4Q4TA43"/>
<comment type="caution">
    <text evidence="7">The sequence shown here is derived from an EMBL/GenBank/DDBJ whole genome shotgun (WGS) entry which is preliminary data.</text>
</comment>
<proteinExistence type="inferred from homology"/>
<dbReference type="PANTHER" id="PTHR24305:SF210">
    <property type="entry name" value="CYTOCHROME P450 MONOOXYGENASE ASQL-RELATED"/>
    <property type="match status" value="1"/>
</dbReference>
<dbReference type="EMBL" id="QJNU01000264">
    <property type="protein sequence ID" value="RYP03358.1"/>
    <property type="molecule type" value="Genomic_DNA"/>
</dbReference>
<comment type="similarity">
    <text evidence="2">Belongs to the cytochrome P450 family.</text>
</comment>
<keyword evidence="8" id="KW-1185">Reference proteome</keyword>
<evidence type="ECO:0000256" key="5">
    <source>
        <dbReference type="ARBA" id="ARBA00023004"/>
    </source>
</evidence>
<gene>
    <name evidence="7" type="ORF">DL764_005197</name>
</gene>
<evidence type="ECO:0000313" key="7">
    <source>
        <dbReference type="EMBL" id="RYP03358.1"/>
    </source>
</evidence>
<dbReference type="InterPro" id="IPR036396">
    <property type="entry name" value="Cyt_P450_sf"/>
</dbReference>
<evidence type="ECO:0008006" key="9">
    <source>
        <dbReference type="Google" id="ProtNLM"/>
    </source>
</evidence>
<dbReference type="InterPro" id="IPR050121">
    <property type="entry name" value="Cytochrome_P450_monoxygenase"/>
</dbReference>
<keyword evidence="6" id="KW-0472">Membrane</keyword>
<accession>A0A4Q4TA43</accession>
<evidence type="ECO:0000313" key="8">
    <source>
        <dbReference type="Proteomes" id="UP000293360"/>
    </source>
</evidence>
<keyword evidence="4" id="KW-0479">Metal-binding</keyword>
<dbReference type="PANTHER" id="PTHR24305">
    <property type="entry name" value="CYTOCHROME P450"/>
    <property type="match status" value="1"/>
</dbReference>
<evidence type="ECO:0000256" key="3">
    <source>
        <dbReference type="ARBA" id="ARBA00022617"/>
    </source>
</evidence>
<name>A0A4Q4TA43_9PEZI</name>
<dbReference type="GO" id="GO:0016705">
    <property type="term" value="F:oxidoreductase activity, acting on paired donors, with incorporation or reduction of molecular oxygen"/>
    <property type="evidence" value="ECO:0007669"/>
    <property type="project" value="InterPro"/>
</dbReference>
<dbReference type="Proteomes" id="UP000293360">
    <property type="component" value="Unassembled WGS sequence"/>
</dbReference>
<dbReference type="OrthoDB" id="1470350at2759"/>
<dbReference type="GO" id="GO:0005506">
    <property type="term" value="F:iron ion binding"/>
    <property type="evidence" value="ECO:0007669"/>
    <property type="project" value="InterPro"/>
</dbReference>
<keyword evidence="6" id="KW-0812">Transmembrane</keyword>
<feature type="transmembrane region" description="Helical" evidence="6">
    <location>
        <begin position="17"/>
        <end position="35"/>
    </location>
</feature>